<dbReference type="InterPro" id="IPR016161">
    <property type="entry name" value="Ald_DH/histidinol_DH"/>
</dbReference>
<evidence type="ECO:0000256" key="5">
    <source>
        <dbReference type="PIRSR" id="PIRSR036492-1"/>
    </source>
</evidence>
<dbReference type="FunFam" id="3.40.605.10:FF:000004">
    <property type="entry name" value="Aldehyde dehydrogenase"/>
    <property type="match status" value="1"/>
</dbReference>
<dbReference type="InterPro" id="IPR012394">
    <property type="entry name" value="Aldehyde_DH_NAD(P)"/>
</dbReference>
<dbReference type="InParanoid" id="A0A152A6L2"/>
<dbReference type="OrthoDB" id="440325at2759"/>
<protein>
    <recommendedName>
        <fullName evidence="4">Aldehyde dehydrogenase</fullName>
    </recommendedName>
</protein>
<dbReference type="PANTHER" id="PTHR43570:SF16">
    <property type="entry name" value="ALDEHYDE DEHYDROGENASE TYPE III, ISOFORM Q"/>
    <property type="match status" value="1"/>
</dbReference>
<evidence type="ECO:0000256" key="4">
    <source>
        <dbReference type="PIRNR" id="PIRNR036492"/>
    </source>
</evidence>
<keyword evidence="2 4" id="KW-0560">Oxidoreductase</keyword>
<dbReference type="Gene3D" id="3.40.605.10">
    <property type="entry name" value="Aldehyde Dehydrogenase, Chain A, domain 1"/>
    <property type="match status" value="1"/>
</dbReference>
<dbReference type="FunCoup" id="A0A152A6L2">
    <property type="interactions" value="197"/>
</dbReference>
<accession>A0A152A6L2</accession>
<evidence type="ECO:0000256" key="2">
    <source>
        <dbReference type="ARBA" id="ARBA00023002"/>
    </source>
</evidence>
<evidence type="ECO:0000259" key="8">
    <source>
        <dbReference type="Pfam" id="PF00171"/>
    </source>
</evidence>
<dbReference type="PANTHER" id="PTHR43570">
    <property type="entry name" value="ALDEHYDE DEHYDROGENASE"/>
    <property type="match status" value="1"/>
</dbReference>
<name>A0A152A6L2_TIELA</name>
<evidence type="ECO:0000256" key="6">
    <source>
        <dbReference type="PROSITE-ProRule" id="PRU10007"/>
    </source>
</evidence>
<dbReference type="CDD" id="cd07087">
    <property type="entry name" value="ALDH_F3-13-14_CALDH-like"/>
    <property type="match status" value="1"/>
</dbReference>
<dbReference type="InterPro" id="IPR029510">
    <property type="entry name" value="Ald_DH_CS_GLU"/>
</dbReference>
<dbReference type="FunFam" id="3.40.309.10:FF:000025">
    <property type="entry name" value="Aldehyde dehydrogenase"/>
    <property type="match status" value="1"/>
</dbReference>
<evidence type="ECO:0000256" key="1">
    <source>
        <dbReference type="ARBA" id="ARBA00009986"/>
    </source>
</evidence>
<dbReference type="Gene3D" id="3.40.309.10">
    <property type="entry name" value="Aldehyde Dehydrogenase, Chain A, domain 2"/>
    <property type="match status" value="1"/>
</dbReference>
<dbReference type="InterPro" id="IPR016163">
    <property type="entry name" value="Ald_DH_C"/>
</dbReference>
<dbReference type="SUPFAM" id="SSF53720">
    <property type="entry name" value="ALDH-like"/>
    <property type="match status" value="1"/>
</dbReference>
<proteinExistence type="inferred from homology"/>
<dbReference type="Proteomes" id="UP000076078">
    <property type="component" value="Unassembled WGS sequence"/>
</dbReference>
<keyword evidence="3" id="KW-0520">NAD</keyword>
<dbReference type="GO" id="GO:0004029">
    <property type="term" value="F:aldehyde dehydrogenase (NAD+) activity"/>
    <property type="evidence" value="ECO:0007669"/>
    <property type="project" value="TreeGrafter"/>
</dbReference>
<dbReference type="PROSITE" id="PS00687">
    <property type="entry name" value="ALDEHYDE_DEHYDR_GLU"/>
    <property type="match status" value="1"/>
</dbReference>
<evidence type="ECO:0000313" key="9">
    <source>
        <dbReference type="EMBL" id="KYR01862.1"/>
    </source>
</evidence>
<keyword evidence="10" id="KW-1185">Reference proteome</keyword>
<dbReference type="Pfam" id="PF00171">
    <property type="entry name" value="Aldedh"/>
    <property type="match status" value="1"/>
</dbReference>
<dbReference type="EMBL" id="LODT01000006">
    <property type="protein sequence ID" value="KYR01862.1"/>
    <property type="molecule type" value="Genomic_DNA"/>
</dbReference>
<dbReference type="InterPro" id="IPR015590">
    <property type="entry name" value="Aldehyde_DH_dom"/>
</dbReference>
<dbReference type="AlphaFoldDB" id="A0A152A6L2"/>
<sequence length="465" mass="52754">MSNPELLQITQNLKKVFYSNKTRKLDWRFSQLKALKKLITENKDEITAAVKKDLGKHEFEIHQSEIVLIQTECEEAISHLESWNKSEKVYTPIHCKPASSYILREPLGVVLIMSPWNYPVNLALTPLIGAIAGGNCALLKLSRHSRNVGELLYKLLNQYMDVECFSFDWEGGREYISDLLTFKWDHIFFTGSVDVGRIVYQAAAKFLTPVTLELGGKNPCIVDKDVDIKLAAKRIMWGKCWNAGQTCIGLDYLLVHKSILDPFIEECKLVLKEFYGDDIKQSNSYARIISKDAVNRLQKLLAMGKVVVGGDVDVETRYISPTIIIEPDLESKLMKDEIFGPVLPIVTWENVDEVIQFIRERPHALTLYLFSKDQNIQDKILENTQSGSVMLNDVLLHFTNSHLPFGGVGDSGIGSYHGKLTYDTFTHPRALMQSTTKKFLDLPLRYPPYTPFANNIAGKFLSSGW</sequence>
<evidence type="ECO:0000256" key="7">
    <source>
        <dbReference type="RuleBase" id="RU003345"/>
    </source>
</evidence>
<comment type="similarity">
    <text evidence="1 4 7">Belongs to the aldehyde dehydrogenase family.</text>
</comment>
<dbReference type="OMA" id="PLVAYWF"/>
<comment type="caution">
    <text evidence="9">The sequence shown here is derived from an EMBL/GenBank/DDBJ whole genome shotgun (WGS) entry which is preliminary data.</text>
</comment>
<dbReference type="InterPro" id="IPR016162">
    <property type="entry name" value="Ald_DH_N"/>
</dbReference>
<dbReference type="GO" id="GO:0006081">
    <property type="term" value="P:aldehyde metabolic process"/>
    <property type="evidence" value="ECO:0007669"/>
    <property type="project" value="InterPro"/>
</dbReference>
<feature type="active site" evidence="5 6">
    <location>
        <position position="213"/>
    </location>
</feature>
<evidence type="ECO:0000256" key="3">
    <source>
        <dbReference type="ARBA" id="ARBA00023027"/>
    </source>
</evidence>
<gene>
    <name evidence="9" type="ORF">DLAC_01882</name>
</gene>
<dbReference type="GO" id="GO:0005737">
    <property type="term" value="C:cytoplasm"/>
    <property type="evidence" value="ECO:0007669"/>
    <property type="project" value="TreeGrafter"/>
</dbReference>
<evidence type="ECO:0000313" key="10">
    <source>
        <dbReference type="Proteomes" id="UP000076078"/>
    </source>
</evidence>
<feature type="active site" evidence="5">
    <location>
        <position position="247"/>
    </location>
</feature>
<organism evidence="9 10">
    <name type="scientific">Tieghemostelium lacteum</name>
    <name type="common">Slime mold</name>
    <name type="synonym">Dictyostelium lacteum</name>
    <dbReference type="NCBI Taxonomy" id="361077"/>
    <lineage>
        <taxon>Eukaryota</taxon>
        <taxon>Amoebozoa</taxon>
        <taxon>Evosea</taxon>
        <taxon>Eumycetozoa</taxon>
        <taxon>Dictyostelia</taxon>
        <taxon>Dictyosteliales</taxon>
        <taxon>Raperosteliaceae</taxon>
        <taxon>Tieghemostelium</taxon>
    </lineage>
</organism>
<dbReference type="PIRSF" id="PIRSF036492">
    <property type="entry name" value="ALDH"/>
    <property type="match status" value="1"/>
</dbReference>
<reference evidence="9 10" key="1">
    <citation type="submission" date="2015-12" db="EMBL/GenBank/DDBJ databases">
        <title>Dictyostelia acquired genes for synthesis and detection of signals that induce cell-type specialization by lateral gene transfer from prokaryotes.</title>
        <authorList>
            <person name="Gloeckner G."/>
            <person name="Schaap P."/>
        </authorList>
    </citation>
    <scope>NUCLEOTIDE SEQUENCE [LARGE SCALE GENOMIC DNA]</scope>
    <source>
        <strain evidence="9 10">TK</strain>
    </source>
</reference>
<feature type="domain" description="Aldehyde dehydrogenase" evidence="8">
    <location>
        <begin position="21"/>
        <end position="429"/>
    </location>
</feature>
<dbReference type="STRING" id="361077.A0A152A6L2"/>